<dbReference type="AlphaFoldDB" id="X0XJV2"/>
<gene>
    <name evidence="1" type="ORF">S01H1_67230</name>
</gene>
<proteinExistence type="predicted"/>
<evidence type="ECO:0000313" key="1">
    <source>
        <dbReference type="EMBL" id="GAG36933.1"/>
    </source>
</evidence>
<accession>X0XJV2</accession>
<sequence length="50" mass="5394">MRAASSVWNVDQGIIVQDLGMVGRYEAHASHVRGQGIDLIDSSRGLQTVV</sequence>
<dbReference type="EMBL" id="BARS01044508">
    <property type="protein sequence ID" value="GAG36933.1"/>
    <property type="molecule type" value="Genomic_DNA"/>
</dbReference>
<reference evidence="1" key="1">
    <citation type="journal article" date="2014" name="Front. Microbiol.">
        <title>High frequency of phylogenetically diverse reductive dehalogenase-homologous genes in deep subseafloor sedimentary metagenomes.</title>
        <authorList>
            <person name="Kawai M."/>
            <person name="Futagami T."/>
            <person name="Toyoda A."/>
            <person name="Takaki Y."/>
            <person name="Nishi S."/>
            <person name="Hori S."/>
            <person name="Arai W."/>
            <person name="Tsubouchi T."/>
            <person name="Morono Y."/>
            <person name="Uchiyama I."/>
            <person name="Ito T."/>
            <person name="Fujiyama A."/>
            <person name="Inagaki F."/>
            <person name="Takami H."/>
        </authorList>
    </citation>
    <scope>NUCLEOTIDE SEQUENCE</scope>
    <source>
        <strain evidence="1">Expedition CK06-06</strain>
    </source>
</reference>
<name>X0XJV2_9ZZZZ</name>
<protein>
    <submittedName>
        <fullName evidence="1">Uncharacterized protein</fullName>
    </submittedName>
</protein>
<organism evidence="1">
    <name type="scientific">marine sediment metagenome</name>
    <dbReference type="NCBI Taxonomy" id="412755"/>
    <lineage>
        <taxon>unclassified sequences</taxon>
        <taxon>metagenomes</taxon>
        <taxon>ecological metagenomes</taxon>
    </lineage>
</organism>
<feature type="non-terminal residue" evidence="1">
    <location>
        <position position="50"/>
    </location>
</feature>
<comment type="caution">
    <text evidence="1">The sequence shown here is derived from an EMBL/GenBank/DDBJ whole genome shotgun (WGS) entry which is preliminary data.</text>
</comment>